<dbReference type="STRING" id="1423806.FD15_GL000178"/>
<keyword evidence="3" id="KW-1185">Reference proteome</keyword>
<dbReference type="InterPro" id="IPR017853">
    <property type="entry name" value="GH"/>
</dbReference>
<comment type="caution">
    <text evidence="2">The sequence shown here is derived from an EMBL/GenBank/DDBJ whole genome shotgun (WGS) entry which is preliminary data.</text>
</comment>
<dbReference type="PATRIC" id="fig|1423806.3.peg.181"/>
<organism evidence="2 3">
    <name type="scientific">Liquorilactobacillus sucicola DSM 21376 = JCM 15457</name>
    <dbReference type="NCBI Taxonomy" id="1423806"/>
    <lineage>
        <taxon>Bacteria</taxon>
        <taxon>Bacillati</taxon>
        <taxon>Bacillota</taxon>
        <taxon>Bacilli</taxon>
        <taxon>Lactobacillales</taxon>
        <taxon>Lactobacillaceae</taxon>
        <taxon>Liquorilactobacillus</taxon>
    </lineage>
</organism>
<dbReference type="Pfam" id="PF13204">
    <property type="entry name" value="Apiosidase"/>
    <property type="match status" value="1"/>
</dbReference>
<dbReference type="PANTHER" id="PTHR37836:SF3">
    <property type="entry name" value="ENDOGLUCANASE"/>
    <property type="match status" value="1"/>
</dbReference>
<proteinExistence type="predicted"/>
<dbReference type="EMBL" id="AYZF01000008">
    <property type="protein sequence ID" value="KRN06630.1"/>
    <property type="molecule type" value="Genomic_DNA"/>
</dbReference>
<dbReference type="InterPro" id="IPR025277">
    <property type="entry name" value="Apiosidase-like_cat_dom"/>
</dbReference>
<name>A0A0R2DSY9_9LACO</name>
<gene>
    <name evidence="2" type="ORF">FD15_GL000178</name>
</gene>
<feature type="domain" description="Apiosidase-like catalytic" evidence="1">
    <location>
        <begin position="12"/>
        <end position="342"/>
    </location>
</feature>
<dbReference type="AlphaFoldDB" id="A0A0R2DSY9"/>
<evidence type="ECO:0000259" key="1">
    <source>
        <dbReference type="Pfam" id="PF13204"/>
    </source>
</evidence>
<accession>A0A0R2DSY9</accession>
<dbReference type="eggNOG" id="COG2730">
    <property type="taxonomic scope" value="Bacteria"/>
</dbReference>
<sequence length="436" mass="49599">MNNEVSLVLQVKNGRFLKDGKPFFYLADTCWSAFTNITASDWNYYLDFRKIQGFNAIQINILQQWDASSCSQQLYPFDVTFKDDGSYIFDYSKINESYFDHACPMLHEMQKRNMIPVLALLWSNYVPDTWAAKIAKNNLFPAEFLENYVTYAVKRFKKYEPIYFVSGDTDFPTSNTIAYYRTVLDVLKKNDSQALRSFHIKGRLEEIPEEFSEASDFFSYQSGHNSAGQSTAYTIPFSKRRAGLTKPIVNTEPCYEQISYSRNQYGRYSQKDVRQAVFSSVLSGADAGVTYGAHGIWSWHHAGADFGLSIGEGFDTPFDWHDALHFPGASDLQIVKKVIEKYFPMASTPLDLSTPKTTKIRAAFYKNNCLIYLPTNTALDLSSLNVNRNNSKIFAFDLEKRIPLSVNWAATSQLQLLSCLSDALIIVNKLGGFNHG</sequence>
<dbReference type="PANTHER" id="PTHR37836">
    <property type="entry name" value="LMO1036 PROTEIN"/>
    <property type="match status" value="1"/>
</dbReference>
<evidence type="ECO:0000313" key="3">
    <source>
        <dbReference type="Proteomes" id="UP000050961"/>
    </source>
</evidence>
<dbReference type="Proteomes" id="UP000050961">
    <property type="component" value="Unassembled WGS sequence"/>
</dbReference>
<dbReference type="Gene3D" id="3.20.20.80">
    <property type="entry name" value="Glycosidases"/>
    <property type="match status" value="1"/>
</dbReference>
<reference evidence="2 3" key="1">
    <citation type="journal article" date="2015" name="Genome Announc.">
        <title>Expanding the biotechnology potential of lactobacilli through comparative genomics of 213 strains and associated genera.</title>
        <authorList>
            <person name="Sun Z."/>
            <person name="Harris H.M."/>
            <person name="McCann A."/>
            <person name="Guo C."/>
            <person name="Argimon S."/>
            <person name="Zhang W."/>
            <person name="Yang X."/>
            <person name="Jeffery I.B."/>
            <person name="Cooney J.C."/>
            <person name="Kagawa T.F."/>
            <person name="Liu W."/>
            <person name="Song Y."/>
            <person name="Salvetti E."/>
            <person name="Wrobel A."/>
            <person name="Rasinkangas P."/>
            <person name="Parkhill J."/>
            <person name="Rea M.C."/>
            <person name="O'Sullivan O."/>
            <person name="Ritari J."/>
            <person name="Douillard F.P."/>
            <person name="Paul Ross R."/>
            <person name="Yang R."/>
            <person name="Briner A.E."/>
            <person name="Felis G.E."/>
            <person name="de Vos W.M."/>
            <person name="Barrangou R."/>
            <person name="Klaenhammer T.R."/>
            <person name="Caufield P.W."/>
            <person name="Cui Y."/>
            <person name="Zhang H."/>
            <person name="O'Toole P.W."/>
        </authorList>
    </citation>
    <scope>NUCLEOTIDE SEQUENCE [LARGE SCALE GENOMIC DNA]</scope>
    <source>
        <strain evidence="2 3">DSM 21376</strain>
    </source>
</reference>
<evidence type="ECO:0000313" key="2">
    <source>
        <dbReference type="EMBL" id="KRN06630.1"/>
    </source>
</evidence>
<protein>
    <recommendedName>
        <fullName evidence="1">Apiosidase-like catalytic domain-containing protein</fullName>
    </recommendedName>
</protein>
<dbReference type="SUPFAM" id="SSF51445">
    <property type="entry name" value="(Trans)glycosidases"/>
    <property type="match status" value="1"/>
</dbReference>